<proteinExistence type="predicted"/>
<comment type="caution">
    <text evidence="1">The sequence shown here is derived from an EMBL/GenBank/DDBJ whole genome shotgun (WGS) entry which is preliminary data.</text>
</comment>
<dbReference type="AlphaFoldDB" id="A0A2J8SI15"/>
<accession>A0A2J8SI15</accession>
<feature type="non-terminal residue" evidence="1">
    <location>
        <position position="1"/>
    </location>
</feature>
<evidence type="ECO:0000313" key="1">
    <source>
        <dbReference type="EMBL" id="PNJ20398.1"/>
    </source>
</evidence>
<name>A0A2J8SI15_PONAB</name>
<gene>
    <name evidence="1" type="ORF">CR201_G0042781</name>
</gene>
<reference evidence="1" key="1">
    <citation type="submission" date="2017-12" db="EMBL/GenBank/DDBJ databases">
        <title>High-resolution comparative analysis of great ape genomes.</title>
        <authorList>
            <person name="Pollen A."/>
            <person name="Hastie A."/>
            <person name="Hormozdiari F."/>
            <person name="Dougherty M."/>
            <person name="Liu R."/>
            <person name="Chaisson M."/>
            <person name="Hoppe E."/>
            <person name="Hill C."/>
            <person name="Pang A."/>
            <person name="Hillier L."/>
            <person name="Baker C."/>
            <person name="Armstrong J."/>
            <person name="Shendure J."/>
            <person name="Paten B."/>
            <person name="Wilson R."/>
            <person name="Chao H."/>
            <person name="Schneider V."/>
            <person name="Ventura M."/>
            <person name="Kronenberg Z."/>
            <person name="Murali S."/>
            <person name="Gordon D."/>
            <person name="Cantsilieris S."/>
            <person name="Munson K."/>
            <person name="Nelson B."/>
            <person name="Raja A."/>
            <person name="Underwood J."/>
            <person name="Diekhans M."/>
            <person name="Fiddes I."/>
            <person name="Haussler D."/>
            <person name="Eichler E."/>
        </authorList>
    </citation>
    <scope>NUCLEOTIDE SEQUENCE [LARGE SCALE GENOMIC DNA]</scope>
    <source>
        <strain evidence="1">Susie</strain>
    </source>
</reference>
<protein>
    <submittedName>
        <fullName evidence="1">OTOGL isoform 6</fullName>
    </submittedName>
</protein>
<sequence>HSPLSCCPQYKCECDPLKCPSISTPECREDQFMIQVQQEEPCCFSPFCVCESCTKPVPLCHDGEFLTVDLNSTHFCCPQYYCVCEPNLCPMPLLNCAEDMNLVKENVFGQCCPTWHCECNCENLVMPTCEVQPCADADIRTLGCLGRADQEHFHEAKFLRENLLQ</sequence>
<organism evidence="1">
    <name type="scientific">Pongo abelii</name>
    <name type="common">Sumatran orangutan</name>
    <name type="synonym">Pongo pygmaeus abelii</name>
    <dbReference type="NCBI Taxonomy" id="9601"/>
    <lineage>
        <taxon>Eukaryota</taxon>
        <taxon>Metazoa</taxon>
        <taxon>Chordata</taxon>
        <taxon>Craniata</taxon>
        <taxon>Vertebrata</taxon>
        <taxon>Euteleostomi</taxon>
        <taxon>Mammalia</taxon>
        <taxon>Eutheria</taxon>
        <taxon>Euarchontoglires</taxon>
        <taxon>Primates</taxon>
        <taxon>Haplorrhini</taxon>
        <taxon>Catarrhini</taxon>
        <taxon>Hominidae</taxon>
        <taxon>Pongo</taxon>
    </lineage>
</organism>
<dbReference type="EMBL" id="NDHI03003566">
    <property type="protein sequence ID" value="PNJ20398.1"/>
    <property type="molecule type" value="Genomic_DNA"/>
</dbReference>